<feature type="transmembrane region" description="Helical" evidence="8">
    <location>
        <begin position="431"/>
        <end position="451"/>
    </location>
</feature>
<feature type="transmembrane region" description="Helical" evidence="8">
    <location>
        <begin position="46"/>
        <end position="69"/>
    </location>
</feature>
<comment type="caution">
    <text evidence="10">The sequence shown here is derived from an EMBL/GenBank/DDBJ whole genome shotgun (WGS) entry which is preliminary data.</text>
</comment>
<keyword evidence="8 9" id="KW-0813">Transport</keyword>
<keyword evidence="8 9" id="KW-0961">Cell wall biogenesis/degradation</keyword>
<proteinExistence type="inferred from homology"/>
<dbReference type="EMBL" id="BAAADS010000016">
    <property type="protein sequence ID" value="GAA0604802.1"/>
    <property type="molecule type" value="Genomic_DNA"/>
</dbReference>
<dbReference type="InterPro" id="IPR051050">
    <property type="entry name" value="Lipid_II_flippase_MurJ/MviN"/>
</dbReference>
<dbReference type="PANTHER" id="PTHR47019:SF1">
    <property type="entry name" value="LIPID II FLIPPASE MURJ"/>
    <property type="match status" value="1"/>
</dbReference>
<keyword evidence="11" id="KW-1185">Reference proteome</keyword>
<feature type="transmembrane region" description="Helical" evidence="8">
    <location>
        <begin position="373"/>
        <end position="392"/>
    </location>
</feature>
<dbReference type="PANTHER" id="PTHR47019">
    <property type="entry name" value="LIPID II FLIPPASE MURJ"/>
    <property type="match status" value="1"/>
</dbReference>
<evidence type="ECO:0000256" key="8">
    <source>
        <dbReference type="HAMAP-Rule" id="MF_02078"/>
    </source>
</evidence>
<dbReference type="RefSeq" id="WP_343813099.1">
    <property type="nucleotide sequence ID" value="NZ_BAAADS010000016.1"/>
</dbReference>
<evidence type="ECO:0000256" key="1">
    <source>
        <dbReference type="ARBA" id="ARBA00004651"/>
    </source>
</evidence>
<dbReference type="CDD" id="cd13123">
    <property type="entry name" value="MATE_MurJ_like"/>
    <property type="match status" value="1"/>
</dbReference>
<evidence type="ECO:0000313" key="10">
    <source>
        <dbReference type="EMBL" id="GAA0604802.1"/>
    </source>
</evidence>
<keyword evidence="2 8" id="KW-1003">Cell membrane</keyword>
<keyword evidence="6 8" id="KW-1133">Transmembrane helix</keyword>
<evidence type="ECO:0000256" key="7">
    <source>
        <dbReference type="ARBA" id="ARBA00023136"/>
    </source>
</evidence>
<evidence type="ECO:0000256" key="3">
    <source>
        <dbReference type="ARBA" id="ARBA00022692"/>
    </source>
</evidence>
<reference evidence="11" key="1">
    <citation type="journal article" date="2019" name="Int. J. Syst. Evol. Microbiol.">
        <title>The Global Catalogue of Microorganisms (GCM) 10K type strain sequencing project: providing services to taxonomists for standard genome sequencing and annotation.</title>
        <authorList>
            <consortium name="The Broad Institute Genomics Platform"/>
            <consortium name="The Broad Institute Genome Sequencing Center for Infectious Disease"/>
            <person name="Wu L."/>
            <person name="Ma J."/>
        </authorList>
    </citation>
    <scope>NUCLEOTIDE SEQUENCE [LARGE SCALE GENOMIC DNA]</scope>
    <source>
        <strain evidence="11">JCM 15395</strain>
    </source>
</reference>
<dbReference type="Pfam" id="PF03023">
    <property type="entry name" value="MurJ"/>
    <property type="match status" value="1"/>
</dbReference>
<feature type="transmembrane region" description="Helical" evidence="8">
    <location>
        <begin position="463"/>
        <end position="484"/>
    </location>
</feature>
<organism evidence="10 11">
    <name type="scientific">Virgibacillus siamensis</name>
    <dbReference type="NCBI Taxonomy" id="480071"/>
    <lineage>
        <taxon>Bacteria</taxon>
        <taxon>Bacillati</taxon>
        <taxon>Bacillota</taxon>
        <taxon>Bacilli</taxon>
        <taxon>Bacillales</taxon>
        <taxon>Bacillaceae</taxon>
        <taxon>Virgibacillus</taxon>
    </lineage>
</organism>
<keyword evidence="5 8" id="KW-0573">Peptidoglycan synthesis</keyword>
<accession>A0ABP3RCJ2</accession>
<feature type="transmembrane region" description="Helical" evidence="8">
    <location>
        <begin position="181"/>
        <end position="201"/>
    </location>
</feature>
<feature type="transmembrane region" description="Helical" evidence="8">
    <location>
        <begin position="259"/>
        <end position="280"/>
    </location>
</feature>
<dbReference type="Proteomes" id="UP001500866">
    <property type="component" value="Unassembled WGS sequence"/>
</dbReference>
<dbReference type="HAMAP" id="MF_02078">
    <property type="entry name" value="MurJ_MviN"/>
    <property type="match status" value="1"/>
</dbReference>
<feature type="transmembrane region" description="Helical" evidence="8">
    <location>
        <begin position="222"/>
        <end position="239"/>
    </location>
</feature>
<evidence type="ECO:0000256" key="5">
    <source>
        <dbReference type="ARBA" id="ARBA00022984"/>
    </source>
</evidence>
<feature type="transmembrane region" description="Helical" evidence="8">
    <location>
        <begin position="89"/>
        <end position="111"/>
    </location>
</feature>
<keyword evidence="7 8" id="KW-0472">Membrane</keyword>
<evidence type="ECO:0000256" key="9">
    <source>
        <dbReference type="PIRNR" id="PIRNR002869"/>
    </source>
</evidence>
<gene>
    <name evidence="8 10" type="primary">murJ</name>
    <name evidence="10" type="ORF">GCM10009001_22550</name>
</gene>
<dbReference type="PIRSF" id="PIRSF002869">
    <property type="entry name" value="MviN"/>
    <property type="match status" value="1"/>
</dbReference>
<feature type="transmembrane region" description="Helical" evidence="8">
    <location>
        <begin position="155"/>
        <end position="175"/>
    </location>
</feature>
<name>A0ABP3RCJ2_9BACI</name>
<comment type="subcellular location">
    <subcellularLocation>
        <location evidence="1 8">Cell membrane</location>
        <topology evidence="1 8">Multi-pass membrane protein</topology>
    </subcellularLocation>
</comment>
<evidence type="ECO:0000256" key="4">
    <source>
        <dbReference type="ARBA" id="ARBA00022960"/>
    </source>
</evidence>
<evidence type="ECO:0000313" key="11">
    <source>
        <dbReference type="Proteomes" id="UP001500866"/>
    </source>
</evidence>
<comment type="pathway">
    <text evidence="8">Cell wall biogenesis; peptidoglycan biosynthesis.</text>
</comment>
<feature type="transmembrane region" description="Helical" evidence="8">
    <location>
        <begin position="301"/>
        <end position="320"/>
    </location>
</feature>
<protein>
    <recommendedName>
        <fullName evidence="8">Probable lipid II flippase MurJ</fullName>
    </recommendedName>
</protein>
<dbReference type="InterPro" id="IPR004268">
    <property type="entry name" value="MurJ"/>
</dbReference>
<dbReference type="PRINTS" id="PR01806">
    <property type="entry name" value="VIRFACTRMVIN"/>
</dbReference>
<evidence type="ECO:0000256" key="2">
    <source>
        <dbReference type="ARBA" id="ARBA00022475"/>
    </source>
</evidence>
<feature type="transmembrane region" description="Helical" evidence="8">
    <location>
        <begin position="131"/>
        <end position="148"/>
    </location>
</feature>
<evidence type="ECO:0000256" key="6">
    <source>
        <dbReference type="ARBA" id="ARBA00022989"/>
    </source>
</evidence>
<comment type="function">
    <text evidence="8 9">Involved in peptidoglycan biosynthesis. Transports lipid-linked peptidoglycan precursors from the inner to the outer leaflet of the cytoplasmic membrane.</text>
</comment>
<feature type="transmembrane region" description="Helical" evidence="8">
    <location>
        <begin position="398"/>
        <end position="419"/>
    </location>
</feature>
<feature type="transmembrane region" description="Helical" evidence="8">
    <location>
        <begin position="340"/>
        <end position="361"/>
    </location>
</feature>
<sequence length="496" mass="55023">MSRMLRSFGIITILSIIGKLLGFGREALIAAYFGTSKVADVFFMANIIPLIMFTAIGTAIQAGIIPLYIKDKEQNLELARNNLNTVGSVFIWTAIGFSLFTFVFADSIMQLLAPGFSSEQLELGTTLTRTLAPTIVFLTFMAISTGVLHSRKHFLLPALSPAVQNVFVILAIVFLSVQYGVIGLTVGVLSGVFVQFIIQYTPLKKSGFRLKVHFTPELRRRLVLFIPIIAAALFLQLNDVVDRIITSTLSSGSVAAINYASRLVWIPVSLIMTPLITVFYPSLVEKTSKPGEGFIQMVKRGMFLIFVIAIPFEIIMLLEGKQVVEFAFKRGVFGDEALKLTWSAFFFFAVALPFFAIRDFLMNALYAVRRFKVAMYACLIGLLINAGLSFLLASLIGIGGVALATSISMVMTVAFLFITLKNSYDFSVNDFMLRIFKVVLISVVVWFAGYVFDFSMEAEFFRIAVTSLAVFLLYGVLLWLSGVVTRADIIEFRKEE</sequence>
<comment type="similarity">
    <text evidence="8 9">Belongs to the MurJ/MviN family.</text>
</comment>
<keyword evidence="4 8" id="KW-0133">Cell shape</keyword>
<dbReference type="NCBIfam" id="TIGR01695">
    <property type="entry name" value="murJ_mviN"/>
    <property type="match status" value="1"/>
</dbReference>
<keyword evidence="3 8" id="KW-0812">Transmembrane</keyword>